<dbReference type="PROSITE" id="PS51352">
    <property type="entry name" value="THIOREDOXIN_2"/>
    <property type="match status" value="1"/>
</dbReference>
<protein>
    <submittedName>
        <fullName evidence="3">DsbA family protein</fullName>
    </submittedName>
</protein>
<evidence type="ECO:0000259" key="2">
    <source>
        <dbReference type="PROSITE" id="PS51352"/>
    </source>
</evidence>
<evidence type="ECO:0000313" key="4">
    <source>
        <dbReference type="Proteomes" id="UP001226762"/>
    </source>
</evidence>
<dbReference type="PANTHER" id="PTHR35272:SF3">
    <property type="entry name" value="THIOL:DISULFIDE INTERCHANGE PROTEIN DSBC"/>
    <property type="match status" value="1"/>
</dbReference>
<dbReference type="InterPro" id="IPR041205">
    <property type="entry name" value="ScsC_N"/>
</dbReference>
<keyword evidence="4" id="KW-1185">Reference proteome</keyword>
<dbReference type="EMBL" id="JANHAX010000001">
    <property type="protein sequence ID" value="MDQ2089123.1"/>
    <property type="molecule type" value="Genomic_DNA"/>
</dbReference>
<evidence type="ECO:0000256" key="1">
    <source>
        <dbReference type="SAM" id="SignalP"/>
    </source>
</evidence>
<proteinExistence type="predicted"/>
<reference evidence="3" key="1">
    <citation type="submission" date="2022-07" db="EMBL/GenBank/DDBJ databases">
        <authorList>
            <person name="Otstavnykh N."/>
            <person name="Isaeva M."/>
            <person name="Bystritskaya E."/>
        </authorList>
    </citation>
    <scope>NUCLEOTIDE SEQUENCE</scope>
    <source>
        <strain evidence="3">KCTC 52189</strain>
    </source>
</reference>
<gene>
    <name evidence="3" type="ORF">NO357_04320</name>
</gene>
<evidence type="ECO:0000313" key="3">
    <source>
        <dbReference type="EMBL" id="MDQ2089123.1"/>
    </source>
</evidence>
<reference evidence="3" key="2">
    <citation type="submission" date="2023-02" db="EMBL/GenBank/DDBJ databases">
        <title>'Rhodoalgimonas zhirmunskyi' gen. nov., isolated from a red alga.</title>
        <authorList>
            <person name="Nedashkovskaya O.I."/>
            <person name="Otstavnykh N.Y."/>
            <person name="Bystritskaya E.P."/>
            <person name="Balabanova L.A."/>
            <person name="Isaeva M.P."/>
        </authorList>
    </citation>
    <scope>NUCLEOTIDE SEQUENCE</scope>
    <source>
        <strain evidence="3">KCTC 52189</strain>
    </source>
</reference>
<dbReference type="RefSeq" id="WP_306734372.1">
    <property type="nucleotide sequence ID" value="NZ_JANHAX010000001.1"/>
</dbReference>
<dbReference type="InterPro" id="IPR001853">
    <property type="entry name" value="DSBA-like_thioredoxin_dom"/>
</dbReference>
<feature type="chain" id="PRO_5042216416" evidence="1">
    <location>
        <begin position="22"/>
        <end position="249"/>
    </location>
</feature>
<dbReference type="PANTHER" id="PTHR35272">
    <property type="entry name" value="THIOL:DISULFIDE INTERCHANGE PROTEIN DSBC-RELATED"/>
    <property type="match status" value="1"/>
</dbReference>
<dbReference type="GO" id="GO:0016491">
    <property type="term" value="F:oxidoreductase activity"/>
    <property type="evidence" value="ECO:0007669"/>
    <property type="project" value="InterPro"/>
</dbReference>
<feature type="domain" description="Thioredoxin" evidence="2">
    <location>
        <begin position="61"/>
        <end position="248"/>
    </location>
</feature>
<dbReference type="InterPro" id="IPR036249">
    <property type="entry name" value="Thioredoxin-like_sf"/>
</dbReference>
<dbReference type="Proteomes" id="UP001226762">
    <property type="component" value="Unassembled WGS sequence"/>
</dbReference>
<feature type="signal peptide" evidence="1">
    <location>
        <begin position="1"/>
        <end position="21"/>
    </location>
</feature>
<dbReference type="CDD" id="cd03023">
    <property type="entry name" value="DsbA_Com1_like"/>
    <property type="match status" value="1"/>
</dbReference>
<keyword evidence="1" id="KW-0732">Signal</keyword>
<dbReference type="AlphaFoldDB" id="A0AAE3WAW4"/>
<dbReference type="SUPFAM" id="SSF52833">
    <property type="entry name" value="Thioredoxin-like"/>
    <property type="match status" value="1"/>
</dbReference>
<dbReference type="InterPro" id="IPR051470">
    <property type="entry name" value="Thiol:disulfide_interchange"/>
</dbReference>
<dbReference type="Pfam" id="PF18312">
    <property type="entry name" value="ScsC_N"/>
    <property type="match status" value="1"/>
</dbReference>
<sequence>MTRYLAATLAMGLALAGPAHSFDLNAMSDAEREAFRAEIRAYLLENPEVIMEAVAVLEQREAAQQAQSDASMIAANSDALFNDPNSWVGGNPEGDVTLVEFVDYRCGYCRKAHDEVAELIKSDGNIRFIVKDFPILGEASTDSAKFAIAVRQIAGDDAYHAAGEALIRLKGNPEEPVLRRLAGTLGLDADEVIERMDSDEVAVVIAANHALGQQLSINGTPTFVLGDQMLRGYLPLAGMRRLVEETRAE</sequence>
<dbReference type="Gene3D" id="3.40.30.10">
    <property type="entry name" value="Glutaredoxin"/>
    <property type="match status" value="1"/>
</dbReference>
<dbReference type="Pfam" id="PF01323">
    <property type="entry name" value="DSBA"/>
    <property type="match status" value="1"/>
</dbReference>
<comment type="caution">
    <text evidence="3">The sequence shown here is derived from an EMBL/GenBank/DDBJ whole genome shotgun (WGS) entry which is preliminary data.</text>
</comment>
<accession>A0AAE3WAW4</accession>
<organism evidence="3 4">
    <name type="scientific">Marimonas arenosa</name>
    <dbReference type="NCBI Taxonomy" id="1795305"/>
    <lineage>
        <taxon>Bacteria</taxon>
        <taxon>Pseudomonadati</taxon>
        <taxon>Pseudomonadota</taxon>
        <taxon>Alphaproteobacteria</taxon>
        <taxon>Rhodobacterales</taxon>
        <taxon>Paracoccaceae</taxon>
        <taxon>Marimonas</taxon>
    </lineage>
</organism>
<dbReference type="InterPro" id="IPR013766">
    <property type="entry name" value="Thioredoxin_domain"/>
</dbReference>
<name>A0AAE3WAW4_9RHOB</name>